<sequence length="35" mass="4088">MWSTPSGELSLGRDLAKVIRNCWGFSKTYFWHLVT</sequence>
<keyword evidence="2" id="KW-1185">Reference proteome</keyword>
<gene>
    <name evidence="1" type="ORF">AFUS01_LOCUS35037</name>
</gene>
<proteinExistence type="predicted"/>
<evidence type="ECO:0000313" key="2">
    <source>
        <dbReference type="Proteomes" id="UP000708208"/>
    </source>
</evidence>
<protein>
    <submittedName>
        <fullName evidence="1">Uncharacterized protein</fullName>
    </submittedName>
</protein>
<reference evidence="1" key="1">
    <citation type="submission" date="2021-06" db="EMBL/GenBank/DDBJ databases">
        <authorList>
            <person name="Hodson N. C."/>
            <person name="Mongue J. A."/>
            <person name="Jaron S. K."/>
        </authorList>
    </citation>
    <scope>NUCLEOTIDE SEQUENCE</scope>
</reference>
<dbReference type="AlphaFoldDB" id="A0A8J2KWW1"/>
<dbReference type="EMBL" id="CAJVCH010534381">
    <property type="protein sequence ID" value="CAG7824904.1"/>
    <property type="molecule type" value="Genomic_DNA"/>
</dbReference>
<dbReference type="Proteomes" id="UP000708208">
    <property type="component" value="Unassembled WGS sequence"/>
</dbReference>
<comment type="caution">
    <text evidence="1">The sequence shown here is derived from an EMBL/GenBank/DDBJ whole genome shotgun (WGS) entry which is preliminary data.</text>
</comment>
<evidence type="ECO:0000313" key="1">
    <source>
        <dbReference type="EMBL" id="CAG7824904.1"/>
    </source>
</evidence>
<organism evidence="1 2">
    <name type="scientific">Allacma fusca</name>
    <dbReference type="NCBI Taxonomy" id="39272"/>
    <lineage>
        <taxon>Eukaryota</taxon>
        <taxon>Metazoa</taxon>
        <taxon>Ecdysozoa</taxon>
        <taxon>Arthropoda</taxon>
        <taxon>Hexapoda</taxon>
        <taxon>Collembola</taxon>
        <taxon>Symphypleona</taxon>
        <taxon>Sminthuridae</taxon>
        <taxon>Allacma</taxon>
    </lineage>
</organism>
<accession>A0A8J2KWW1</accession>
<name>A0A8J2KWW1_9HEXA</name>